<comment type="caution">
    <text evidence="4">The sequence shown here is derived from an EMBL/GenBank/DDBJ whole genome shotgun (WGS) entry which is preliminary data.</text>
</comment>
<accession>A0A0V0Q8T4</accession>
<dbReference type="GO" id="GO:1990904">
    <property type="term" value="C:ribonucleoprotein complex"/>
    <property type="evidence" value="ECO:0007669"/>
    <property type="project" value="TreeGrafter"/>
</dbReference>
<dbReference type="EMBL" id="LDAU01000238">
    <property type="protein sequence ID" value="KRW98581.1"/>
    <property type="molecule type" value="Genomic_DNA"/>
</dbReference>
<keyword evidence="2" id="KW-0342">GTP-binding</keyword>
<dbReference type="GO" id="GO:0005525">
    <property type="term" value="F:GTP binding"/>
    <property type="evidence" value="ECO:0007669"/>
    <property type="project" value="UniProtKB-KW"/>
</dbReference>
<dbReference type="CDD" id="cd01681">
    <property type="entry name" value="aeEF2_snRNP_like_IV"/>
    <property type="match status" value="1"/>
</dbReference>
<dbReference type="InterPro" id="IPR014721">
    <property type="entry name" value="Ribsml_uS5_D2-typ_fold_subgr"/>
</dbReference>
<dbReference type="GO" id="GO:0005840">
    <property type="term" value="C:ribosome"/>
    <property type="evidence" value="ECO:0007669"/>
    <property type="project" value="UniProtKB-KW"/>
</dbReference>
<feature type="domain" description="Translation elongation factor EFG/EF2" evidence="3">
    <location>
        <begin position="195"/>
        <end position="277"/>
    </location>
</feature>
<evidence type="ECO:0000313" key="4">
    <source>
        <dbReference type="EMBL" id="KRW98581.1"/>
    </source>
</evidence>
<keyword evidence="4" id="KW-0689">Ribosomal protein</keyword>
<dbReference type="GO" id="GO:0005829">
    <property type="term" value="C:cytosol"/>
    <property type="evidence" value="ECO:0007669"/>
    <property type="project" value="TreeGrafter"/>
</dbReference>
<keyword evidence="5" id="KW-1185">Reference proteome</keyword>
<dbReference type="PANTHER" id="PTHR42908">
    <property type="entry name" value="TRANSLATION ELONGATION FACTOR-RELATED"/>
    <property type="match status" value="1"/>
</dbReference>
<sequence>MEQVYQSQTVAENKRFISIYKPVVPAELPNLLIAVQECLFFDKFINFKNQDTGEHVLTGLNFHHVQNFLEILEKQLGNSKSQNQNTFQPKLKTSFLPKIQESLKGKSETLMAKSPNKHNRIFASSQKIQPELYNLITNEELFQNYDPSMYFSLDTEQKNLMRNYLKEHIQIEQSQDQKIFQPQFDLLSRLWSFGLPRENGNILLDNMHGVQFKNEHKDSQIRGFNWVTQEGPLTENNITKLQTNLNDFTGMSDAIHRGGGQIIPAMRYVVISTYLSAQPTINVANFKVKLNFNIKDLQKIKDIVQKYSVTIEKENENKPY</sequence>
<dbReference type="Pfam" id="PF03764">
    <property type="entry name" value="EFG_IV"/>
    <property type="match status" value="1"/>
</dbReference>
<organism evidence="4 5">
    <name type="scientific">Pseudocohnilembus persalinus</name>
    <name type="common">Ciliate</name>
    <dbReference type="NCBI Taxonomy" id="266149"/>
    <lineage>
        <taxon>Eukaryota</taxon>
        <taxon>Sar</taxon>
        <taxon>Alveolata</taxon>
        <taxon>Ciliophora</taxon>
        <taxon>Intramacronucleata</taxon>
        <taxon>Oligohymenophorea</taxon>
        <taxon>Scuticociliatia</taxon>
        <taxon>Philasterida</taxon>
        <taxon>Pseudocohnilembidae</taxon>
        <taxon>Pseudocohnilembus</taxon>
    </lineage>
</organism>
<evidence type="ECO:0000256" key="1">
    <source>
        <dbReference type="ARBA" id="ARBA00022741"/>
    </source>
</evidence>
<dbReference type="Proteomes" id="UP000054937">
    <property type="component" value="Unassembled WGS sequence"/>
</dbReference>
<dbReference type="AlphaFoldDB" id="A0A0V0Q8T4"/>
<dbReference type="InterPro" id="IPR020568">
    <property type="entry name" value="Ribosomal_Su5_D2-typ_SF"/>
</dbReference>
<dbReference type="InterPro" id="IPR005517">
    <property type="entry name" value="Transl_elong_EFG/EF2_IV"/>
</dbReference>
<name>A0A0V0Q8T4_PSEPJ</name>
<evidence type="ECO:0000259" key="3">
    <source>
        <dbReference type="Pfam" id="PF03764"/>
    </source>
</evidence>
<reference evidence="4 5" key="1">
    <citation type="journal article" date="2015" name="Sci. Rep.">
        <title>Genome of the facultative scuticociliatosis pathogen Pseudocohnilembus persalinus provides insight into its virulence through horizontal gene transfer.</title>
        <authorList>
            <person name="Xiong J."/>
            <person name="Wang G."/>
            <person name="Cheng J."/>
            <person name="Tian M."/>
            <person name="Pan X."/>
            <person name="Warren A."/>
            <person name="Jiang C."/>
            <person name="Yuan D."/>
            <person name="Miao W."/>
        </authorList>
    </citation>
    <scope>NUCLEOTIDE SEQUENCE [LARGE SCALE GENOMIC DNA]</scope>
    <source>
        <strain evidence="4">36N120E</strain>
    </source>
</reference>
<dbReference type="GO" id="GO:0003924">
    <property type="term" value="F:GTPase activity"/>
    <property type="evidence" value="ECO:0007669"/>
    <property type="project" value="TreeGrafter"/>
</dbReference>
<proteinExistence type="predicted"/>
<dbReference type="SUPFAM" id="SSF54211">
    <property type="entry name" value="Ribosomal protein S5 domain 2-like"/>
    <property type="match status" value="1"/>
</dbReference>
<dbReference type="OrthoDB" id="364892at2759"/>
<protein>
    <submittedName>
        <fullName evidence="4">Ribosomal protein S5 domain 2-type fold</fullName>
    </submittedName>
</protein>
<dbReference type="Gene3D" id="3.30.230.10">
    <property type="match status" value="1"/>
</dbReference>
<evidence type="ECO:0000313" key="5">
    <source>
        <dbReference type="Proteomes" id="UP000054937"/>
    </source>
</evidence>
<dbReference type="PANTHER" id="PTHR42908:SF3">
    <property type="entry name" value="ELONGATION FACTOR-LIKE GTPASE 1"/>
    <property type="match status" value="1"/>
</dbReference>
<dbReference type="GO" id="GO:0003746">
    <property type="term" value="F:translation elongation factor activity"/>
    <property type="evidence" value="ECO:0007669"/>
    <property type="project" value="TreeGrafter"/>
</dbReference>
<gene>
    <name evidence="4" type="ORF">PPERSA_09734</name>
</gene>
<keyword evidence="4" id="KW-0687">Ribonucleoprotein</keyword>
<keyword evidence="1" id="KW-0547">Nucleotide-binding</keyword>
<evidence type="ECO:0000256" key="2">
    <source>
        <dbReference type="ARBA" id="ARBA00023134"/>
    </source>
</evidence>
<dbReference type="InParanoid" id="A0A0V0Q8T4"/>